<sequence length="858" mass="99343">MSIELHNDHQYCFFYAFASLESPADMLRMKSAFGVRKVMEFVGSHGDPENIEKMKETKRGAVSLMYKLKFRKTCSAAGYDIQELRPKERIFNIEHKVGKILKLIQNNGQAKKGKIPEDSKKRSALIELVEDFHKQYQSLYEQYDHLRTEIGKKARGRKEKESSSSSSSSDSEYYSPADIGSSPMINMYLEKSDDTTRELDVANLEITGLKHRLASATAENEDLRAKYSAALQEAETANELNKELSALIKVHELHDGQASAQMKELEGQLTTLKTEMDSLCSLKKEHEAQIEKKEAESKQLQEKNSQLLSRVSELELMSKEKGDEIYTIQKKMKDNEKSFTSRIEDLMAQVNNLQLETMSLRSQNGKLEASKRKEASAQAKGLKNRINVLQKELDSLRAEKYQLEVQLNMKTKEVAENLLRTETLEGEIARKAITEQELLKEKEAFLVQREDLGLEANSLRNQNYRLEELIRSKNQETDQLREEGERMRTRIFELEGILLDRGDSFSPCQKEYEVRENEASSQVMALKSQVLSLQQALDSLMSEKSLLDAQNERLRRDAMQIQFQMESEIHNLKSKVEEQQKILKEKEDDIKKLTEEPKLVRHHLLDSPKYRPLDSPKYRSLESSRTNPQSVERKMEELAENFNMKMENHIRILYQRILVAEQIHAETKDGYKKMKERLDQENIELNEKTAAFEAELGKIRDMLLEPEEDVFSGAEAILKKFEEDKGNLSSPICRISNELQIAKRWITGTKDEIKRLKHNVDSLTAQLNGKEEKELLLREKVWKLEAKLSKEGGEKLNSVGQLERKVVYLEQQVKDKEDVLLGLSEEKREAIRQLCVLIDYHRGRYDHLREAISKKRRS</sequence>
<feature type="coiled-coil region" evidence="2">
    <location>
        <begin position="523"/>
        <end position="596"/>
    </location>
</feature>
<keyword evidence="6" id="KW-1185">Reference proteome</keyword>
<accession>A0AAV1RIW0</accession>
<dbReference type="GO" id="GO:0003779">
    <property type="term" value="F:actin binding"/>
    <property type="evidence" value="ECO:0007669"/>
    <property type="project" value="InterPro"/>
</dbReference>
<feature type="coiled-coil region" evidence="2">
    <location>
        <begin position="746"/>
        <end position="773"/>
    </location>
</feature>
<gene>
    <name evidence="5" type="ORF">DCAF_LOCUS10678</name>
</gene>
<dbReference type="GO" id="GO:0005200">
    <property type="term" value="F:structural constituent of cytoskeleton"/>
    <property type="evidence" value="ECO:0007669"/>
    <property type="project" value="TreeGrafter"/>
</dbReference>
<evidence type="ECO:0000256" key="1">
    <source>
        <dbReference type="ARBA" id="ARBA00023054"/>
    </source>
</evidence>
<feature type="coiled-coil region" evidence="2">
    <location>
        <begin position="668"/>
        <end position="695"/>
    </location>
</feature>
<evidence type="ECO:0000259" key="4">
    <source>
        <dbReference type="PROSITE" id="PS51774"/>
    </source>
</evidence>
<name>A0AAV1RIW0_9ROSI</name>
<dbReference type="PANTHER" id="PTHR47357:SF4">
    <property type="entry name" value="MYOSIN HEAVY CHAIN-LIKE PROTEIN"/>
    <property type="match status" value="1"/>
</dbReference>
<keyword evidence="1 2" id="KW-0175">Coiled coil</keyword>
<feature type="compositionally biased region" description="Low complexity" evidence="3">
    <location>
        <begin position="163"/>
        <end position="175"/>
    </location>
</feature>
<feature type="coiled-coil region" evidence="2">
    <location>
        <begin position="456"/>
        <end position="486"/>
    </location>
</feature>
<feature type="coiled-coil region" evidence="2">
    <location>
        <begin position="199"/>
        <end position="413"/>
    </location>
</feature>
<dbReference type="PROSITE" id="PS51774">
    <property type="entry name" value="NAB"/>
    <property type="match status" value="1"/>
</dbReference>
<dbReference type="InterPro" id="IPR011684">
    <property type="entry name" value="NAB"/>
</dbReference>
<dbReference type="Proteomes" id="UP001314170">
    <property type="component" value="Unassembled WGS sequence"/>
</dbReference>
<feature type="compositionally biased region" description="Basic and acidic residues" evidence="3">
    <location>
        <begin position="151"/>
        <end position="162"/>
    </location>
</feature>
<dbReference type="Pfam" id="PF07765">
    <property type="entry name" value="KIP1"/>
    <property type="match status" value="1"/>
</dbReference>
<dbReference type="PANTHER" id="PTHR47357">
    <property type="entry name" value="COP1-INTERACTIVE PROTEIN 1"/>
    <property type="match status" value="1"/>
</dbReference>
<protein>
    <recommendedName>
        <fullName evidence="4">NAB domain-containing protein</fullName>
    </recommendedName>
</protein>
<reference evidence="5 6" key="1">
    <citation type="submission" date="2024-01" db="EMBL/GenBank/DDBJ databases">
        <authorList>
            <person name="Waweru B."/>
        </authorList>
    </citation>
    <scope>NUCLEOTIDE SEQUENCE [LARGE SCALE GENOMIC DNA]</scope>
</reference>
<evidence type="ECO:0000313" key="6">
    <source>
        <dbReference type="Proteomes" id="UP001314170"/>
    </source>
</evidence>
<feature type="compositionally biased region" description="Basic and acidic residues" evidence="3">
    <location>
        <begin position="606"/>
        <end position="622"/>
    </location>
</feature>
<dbReference type="EMBL" id="CAWUPB010000994">
    <property type="protein sequence ID" value="CAK7335678.1"/>
    <property type="molecule type" value="Genomic_DNA"/>
</dbReference>
<evidence type="ECO:0000313" key="5">
    <source>
        <dbReference type="EMBL" id="CAK7335678.1"/>
    </source>
</evidence>
<dbReference type="GO" id="GO:0005856">
    <property type="term" value="C:cytoskeleton"/>
    <property type="evidence" value="ECO:0007669"/>
    <property type="project" value="TreeGrafter"/>
</dbReference>
<comment type="caution">
    <text evidence="5">The sequence shown here is derived from an EMBL/GenBank/DDBJ whole genome shotgun (WGS) entry which is preliminary data.</text>
</comment>
<proteinExistence type="predicted"/>
<feature type="region of interest" description="Disordered" evidence="3">
    <location>
        <begin position="606"/>
        <end position="632"/>
    </location>
</feature>
<feature type="region of interest" description="Disordered" evidence="3">
    <location>
        <begin position="151"/>
        <end position="178"/>
    </location>
</feature>
<evidence type="ECO:0000256" key="3">
    <source>
        <dbReference type="SAM" id="MobiDB-lite"/>
    </source>
</evidence>
<dbReference type="AlphaFoldDB" id="A0AAV1RIW0"/>
<evidence type="ECO:0000256" key="2">
    <source>
        <dbReference type="SAM" id="Coils"/>
    </source>
</evidence>
<organism evidence="5 6">
    <name type="scientific">Dovyalis caffra</name>
    <dbReference type="NCBI Taxonomy" id="77055"/>
    <lineage>
        <taxon>Eukaryota</taxon>
        <taxon>Viridiplantae</taxon>
        <taxon>Streptophyta</taxon>
        <taxon>Embryophyta</taxon>
        <taxon>Tracheophyta</taxon>
        <taxon>Spermatophyta</taxon>
        <taxon>Magnoliopsida</taxon>
        <taxon>eudicotyledons</taxon>
        <taxon>Gunneridae</taxon>
        <taxon>Pentapetalae</taxon>
        <taxon>rosids</taxon>
        <taxon>fabids</taxon>
        <taxon>Malpighiales</taxon>
        <taxon>Salicaceae</taxon>
        <taxon>Flacourtieae</taxon>
        <taxon>Dovyalis</taxon>
    </lineage>
</organism>
<feature type="domain" description="NAB" evidence="4">
    <location>
        <begin position="66"/>
        <end position="150"/>
    </location>
</feature>